<dbReference type="InterPro" id="IPR054189">
    <property type="entry name" value="DUF6894"/>
</dbReference>
<keyword evidence="4" id="KW-1185">Reference proteome</keyword>
<reference evidence="3" key="1">
    <citation type="journal article" date="2021" name="Front. Microbiol.">
        <title>Comprehensive Comparative Genomics and Phenotyping of Methylobacterium Species.</title>
        <authorList>
            <person name="Alessa O."/>
            <person name="Ogura Y."/>
            <person name="Fujitani Y."/>
            <person name="Takami H."/>
            <person name="Hayashi T."/>
            <person name="Sahin N."/>
            <person name="Tani A."/>
        </authorList>
    </citation>
    <scope>NUCLEOTIDE SEQUENCE</scope>
    <source>
        <strain evidence="3">DSM 23674</strain>
    </source>
</reference>
<dbReference type="Proteomes" id="UP001055101">
    <property type="component" value="Unassembled WGS sequence"/>
</dbReference>
<organism evidence="3 4">
    <name type="scientific">Methylobacterium thuringiense</name>
    <dbReference type="NCBI Taxonomy" id="1003091"/>
    <lineage>
        <taxon>Bacteria</taxon>
        <taxon>Pseudomonadati</taxon>
        <taxon>Pseudomonadota</taxon>
        <taxon>Alphaproteobacteria</taxon>
        <taxon>Hyphomicrobiales</taxon>
        <taxon>Methylobacteriaceae</taxon>
        <taxon>Methylobacterium</taxon>
    </lineage>
</organism>
<feature type="domain" description="DUF6894" evidence="2">
    <location>
        <begin position="3"/>
        <end position="67"/>
    </location>
</feature>
<protein>
    <recommendedName>
        <fullName evidence="2">DUF6894 domain-containing protein</fullName>
    </recommendedName>
</protein>
<reference evidence="3" key="2">
    <citation type="submission" date="2021-08" db="EMBL/GenBank/DDBJ databases">
        <authorList>
            <person name="Tani A."/>
            <person name="Ola A."/>
            <person name="Ogura Y."/>
            <person name="Katsura K."/>
            <person name="Hayashi T."/>
        </authorList>
    </citation>
    <scope>NUCLEOTIDE SEQUENCE</scope>
    <source>
        <strain evidence="3">DSM 23674</strain>
    </source>
</reference>
<evidence type="ECO:0000259" key="2">
    <source>
        <dbReference type="Pfam" id="PF21834"/>
    </source>
</evidence>
<comment type="caution">
    <text evidence="3">The sequence shown here is derived from an EMBL/GenBank/DDBJ whole genome shotgun (WGS) entry which is preliminary data.</text>
</comment>
<keyword evidence="1" id="KW-0812">Transmembrane</keyword>
<name>A0ABQ4TLX0_9HYPH</name>
<sequence>MPRYFFEYYNDRAVEFDETGSECADRYEIEQTAKQRLLGFLARHSGKPTPFCIAVFAACGTVVMTATGMAPDELREFWR</sequence>
<keyword evidence="1" id="KW-1133">Transmembrane helix</keyword>
<proteinExistence type="predicted"/>
<keyword evidence="1" id="KW-0472">Membrane</keyword>
<evidence type="ECO:0000313" key="4">
    <source>
        <dbReference type="Proteomes" id="UP001055101"/>
    </source>
</evidence>
<dbReference type="EMBL" id="BPRA01000006">
    <property type="protein sequence ID" value="GJE54818.1"/>
    <property type="molecule type" value="Genomic_DNA"/>
</dbReference>
<accession>A0ABQ4TLX0</accession>
<feature type="transmembrane region" description="Helical" evidence="1">
    <location>
        <begin position="51"/>
        <end position="70"/>
    </location>
</feature>
<evidence type="ECO:0000256" key="1">
    <source>
        <dbReference type="SAM" id="Phobius"/>
    </source>
</evidence>
<gene>
    <name evidence="3" type="ORF">EKPJFOCH_1303</name>
</gene>
<dbReference type="RefSeq" id="WP_187272545.1">
    <property type="nucleotide sequence ID" value="NZ_BPRA01000006.1"/>
</dbReference>
<evidence type="ECO:0000313" key="3">
    <source>
        <dbReference type="EMBL" id="GJE54818.1"/>
    </source>
</evidence>
<dbReference type="Pfam" id="PF21834">
    <property type="entry name" value="DUF6894"/>
    <property type="match status" value="1"/>
</dbReference>